<evidence type="ECO:0000256" key="7">
    <source>
        <dbReference type="ARBA" id="ARBA00022989"/>
    </source>
</evidence>
<keyword evidence="10" id="KW-0325">Glycoprotein</keyword>
<dbReference type="PANTHER" id="PTHR13771">
    <property type="entry name" value="INTERCELLULAR ADHESION MOLECULE"/>
    <property type="match status" value="1"/>
</dbReference>
<dbReference type="Gene3D" id="2.60.40.10">
    <property type="entry name" value="Immunoglobulins"/>
    <property type="match status" value="2"/>
</dbReference>
<proteinExistence type="inferred from homology"/>
<dbReference type="InterPro" id="IPR047012">
    <property type="entry name" value="ICAM_VCAM"/>
</dbReference>
<keyword evidence="7" id="KW-1133">Transmembrane helix</keyword>
<feature type="region of interest" description="Disordered" evidence="12">
    <location>
        <begin position="1"/>
        <end position="32"/>
    </location>
</feature>
<protein>
    <submittedName>
        <fullName evidence="15">Intercellular adhesion molecule 2 isoform X1</fullName>
    </submittedName>
</protein>
<keyword evidence="4" id="KW-0732">Signal</keyword>
<evidence type="ECO:0000256" key="1">
    <source>
        <dbReference type="ARBA" id="ARBA00004479"/>
    </source>
</evidence>
<gene>
    <name evidence="15" type="primary">ICAM2</name>
</gene>
<organism evidence="14 15">
    <name type="scientific">Vulpes vulpes</name>
    <name type="common">Red fox</name>
    <dbReference type="NCBI Taxonomy" id="9627"/>
    <lineage>
        <taxon>Eukaryota</taxon>
        <taxon>Metazoa</taxon>
        <taxon>Chordata</taxon>
        <taxon>Craniata</taxon>
        <taxon>Vertebrata</taxon>
        <taxon>Euteleostomi</taxon>
        <taxon>Mammalia</taxon>
        <taxon>Eutheria</taxon>
        <taxon>Laurasiatheria</taxon>
        <taxon>Carnivora</taxon>
        <taxon>Caniformia</taxon>
        <taxon>Canidae</taxon>
        <taxon>Vulpes</taxon>
    </lineage>
</organism>
<keyword evidence="8" id="KW-0472">Membrane</keyword>
<dbReference type="AlphaFoldDB" id="A0A3Q7T5H2"/>
<dbReference type="InterPro" id="IPR036179">
    <property type="entry name" value="Ig-like_dom_sf"/>
</dbReference>
<reference evidence="15" key="3">
    <citation type="submission" date="2025-08" db="UniProtKB">
        <authorList>
            <consortium name="RefSeq"/>
        </authorList>
    </citation>
    <scope>IDENTIFICATION</scope>
    <source>
        <tissue evidence="15">Cell line</tissue>
    </source>
</reference>
<dbReference type="PRINTS" id="PR01472">
    <property type="entry name" value="ICAMVCAM1"/>
</dbReference>
<dbReference type="GeneID" id="112920711"/>
<keyword evidence="5" id="KW-0677">Repeat</keyword>
<dbReference type="Pfam" id="PF03921">
    <property type="entry name" value="ICAM_N"/>
    <property type="match status" value="1"/>
</dbReference>
<keyword evidence="3" id="KW-0812">Transmembrane</keyword>
<evidence type="ECO:0000256" key="4">
    <source>
        <dbReference type="ARBA" id="ARBA00022729"/>
    </source>
</evidence>
<dbReference type="FunFam" id="2.60.40.10:FF:000194">
    <property type="entry name" value="Intercellular adhesion molecule 1"/>
    <property type="match status" value="1"/>
</dbReference>
<dbReference type="InterPro" id="IPR003987">
    <property type="entry name" value="ICAM_VCAM_N"/>
</dbReference>
<dbReference type="STRING" id="9627.ENSVVUP00000008233"/>
<dbReference type="GO" id="GO:0005886">
    <property type="term" value="C:plasma membrane"/>
    <property type="evidence" value="ECO:0007669"/>
    <property type="project" value="TreeGrafter"/>
</dbReference>
<dbReference type="CTD" id="3384"/>
<accession>A0A3Q7T5H2</accession>
<comment type="subcellular location">
    <subcellularLocation>
        <location evidence="1">Membrane</location>
        <topology evidence="1">Single-pass type I membrane protein</topology>
    </subcellularLocation>
</comment>
<evidence type="ECO:0000256" key="10">
    <source>
        <dbReference type="ARBA" id="ARBA00023180"/>
    </source>
</evidence>
<dbReference type="PANTHER" id="PTHR13771:SF3">
    <property type="entry name" value="INTERCELLULAR ADHESION MOLECULE 2"/>
    <property type="match status" value="1"/>
</dbReference>
<dbReference type="InterPro" id="IPR013768">
    <property type="entry name" value="ICAM_N"/>
</dbReference>
<evidence type="ECO:0000256" key="9">
    <source>
        <dbReference type="ARBA" id="ARBA00023157"/>
    </source>
</evidence>
<dbReference type="SUPFAM" id="SSF48726">
    <property type="entry name" value="Immunoglobulin"/>
    <property type="match status" value="2"/>
</dbReference>
<evidence type="ECO:0000259" key="13">
    <source>
        <dbReference type="Pfam" id="PF03921"/>
    </source>
</evidence>
<evidence type="ECO:0000256" key="11">
    <source>
        <dbReference type="ARBA" id="ARBA00023319"/>
    </source>
</evidence>
<reference evidence="14" key="2">
    <citation type="submission" date="2025-05" db="UniProtKB">
        <authorList>
            <consortium name="RefSeq"/>
        </authorList>
    </citation>
    <scope>NUCLEOTIDE SEQUENCE [LARGE SCALE GENOMIC DNA]</scope>
</reference>
<keyword evidence="9" id="KW-1015">Disulfide bond</keyword>
<evidence type="ECO:0000313" key="14">
    <source>
        <dbReference type="Proteomes" id="UP001652641"/>
    </source>
</evidence>
<reference key="1">
    <citation type="submission" date="2019-01" db="UniProtKB">
        <authorList>
            <consortium name="RefSeq"/>
        </authorList>
    </citation>
    <scope>IDENTIFICATION</scope>
</reference>
<evidence type="ECO:0000256" key="6">
    <source>
        <dbReference type="ARBA" id="ARBA00022889"/>
    </source>
</evidence>
<dbReference type="RefSeq" id="XP_025855362.1">
    <property type="nucleotide sequence ID" value="XM_025999577.2"/>
</dbReference>
<dbReference type="InterPro" id="IPR013783">
    <property type="entry name" value="Ig-like_fold"/>
</dbReference>
<evidence type="ECO:0000256" key="2">
    <source>
        <dbReference type="ARBA" id="ARBA00005925"/>
    </source>
</evidence>
<evidence type="ECO:0000256" key="8">
    <source>
        <dbReference type="ARBA" id="ARBA00023136"/>
    </source>
</evidence>
<dbReference type="Proteomes" id="UP001652641">
    <property type="component" value="Chromosome 2"/>
</dbReference>
<dbReference type="GO" id="GO:0098609">
    <property type="term" value="P:cell-cell adhesion"/>
    <property type="evidence" value="ECO:0007669"/>
    <property type="project" value="InterPro"/>
</dbReference>
<dbReference type="GO" id="GO:0005178">
    <property type="term" value="F:integrin binding"/>
    <property type="evidence" value="ECO:0007669"/>
    <property type="project" value="InterPro"/>
</dbReference>
<evidence type="ECO:0000313" key="15">
    <source>
        <dbReference type="RefSeq" id="XP_025855362.1"/>
    </source>
</evidence>
<keyword evidence="11" id="KW-0393">Immunoglobulin domain</keyword>
<name>A0A3Q7T5H2_VULVU</name>
<dbReference type="KEGG" id="vvp:112920711"/>
<sequence>MRPRDSRGPQRTLPFDCRQRETKSSSSGSGDCEEKCYHALSTLFWTTCRCFSSASSPQPCRKGITSPFDRRRNRFRERKHLAQRHTAGSGEVFEVHTYPEQLAVKPGESQFINCSTSCAQPEAGGLETILAKTLLKSGAQWKAYLVSNISQDTIIYCYFTCFGEQRLTSLNVSVFYPPTQVLLKLQPTWVAVGRPFTIKCHVPAVKPLESLTLMLLRGQEVLHNQTFWGTTDGTQGATATHNSTAHREDGLHNFSCQAILDLRSLGGKIIHSVSEPQMLKVYGEGTPPDGGGGRGCPLSVPWGRKSLQHALCHLRVQAPRDPTLNPEGSLLLSFIPEVLSKCPVWNLTSCFAISELRDLDQVSLLSVAMAPLYMKRFGPQVPQRLCCSVTLDGQGGPCPESLVGAHSAPPRAGWGSDHATT</sequence>
<comment type="similarity">
    <text evidence="2">Belongs to the immunoglobulin superfamily. ICAM family.</text>
</comment>
<evidence type="ECO:0000256" key="12">
    <source>
        <dbReference type="SAM" id="MobiDB-lite"/>
    </source>
</evidence>
<evidence type="ECO:0000256" key="3">
    <source>
        <dbReference type="ARBA" id="ARBA00022692"/>
    </source>
</evidence>
<dbReference type="FunFam" id="2.60.40.10:FF:000338">
    <property type="entry name" value="intercellular adhesion molecule 5"/>
    <property type="match status" value="1"/>
</dbReference>
<keyword evidence="6" id="KW-0130">Cell adhesion</keyword>
<evidence type="ECO:0000256" key="5">
    <source>
        <dbReference type="ARBA" id="ARBA00022737"/>
    </source>
</evidence>
<keyword evidence="14" id="KW-1185">Reference proteome</keyword>
<feature type="domain" description="Intercellular adhesion molecule N-terminal" evidence="13">
    <location>
        <begin position="91"/>
        <end position="180"/>
    </location>
</feature>